<feature type="domain" description="DUF5777" evidence="1">
    <location>
        <begin position="43"/>
        <end position="279"/>
    </location>
</feature>
<comment type="caution">
    <text evidence="2">The sequence shown here is derived from an EMBL/GenBank/DDBJ whole genome shotgun (WGS) entry which is preliminary data.</text>
</comment>
<sequence length="281" mass="31570">MRTTKIILLYILFQLSTVGIVQAQMERQRAESNPTIDDAFWTPTLVTQATTEHLAARNLNVTIMHSFGIATENPIRNFFGFDLVQNVRLGLDFGLTDRWSAGIGRSSQLNVVDLRTKYALLQQNTSDSKPVSISLKGGVGVVTQENRRSFEDDLSTMVSAIISRKFSDAFSLQLSPMYGHFNRYEDIGSTDLFSVGVATSLHLSKRFALMAEYYPVLGDRPAGTKNAFSMGLNIETGGHVFQLFFTSTDWHLEQYVMADNTEQFWAGDFRFGFNVNRIFGL</sequence>
<proteinExistence type="predicted"/>
<dbReference type="InterPro" id="IPR045916">
    <property type="entry name" value="DUF5777"/>
</dbReference>
<evidence type="ECO:0000313" key="2">
    <source>
        <dbReference type="EMBL" id="MCW9706340.1"/>
    </source>
</evidence>
<accession>A0ABT3PK68</accession>
<name>A0ABT3PK68_9BACT</name>
<reference evidence="2 3" key="1">
    <citation type="submission" date="2021-03" db="EMBL/GenBank/DDBJ databases">
        <title>Aliifodinibius sp. nov., a new bacterium isolated from saline soil.</title>
        <authorList>
            <person name="Galisteo C."/>
            <person name="De La Haba R."/>
            <person name="Sanchez-Porro C."/>
            <person name="Ventosa A."/>
        </authorList>
    </citation>
    <scope>NUCLEOTIDE SEQUENCE [LARGE SCALE GENOMIC DNA]</scope>
    <source>
        <strain evidence="2 3">1BSP15-2V2</strain>
    </source>
</reference>
<dbReference type="EMBL" id="JAGGJA010000003">
    <property type="protein sequence ID" value="MCW9706340.1"/>
    <property type="molecule type" value="Genomic_DNA"/>
</dbReference>
<evidence type="ECO:0000259" key="1">
    <source>
        <dbReference type="Pfam" id="PF19089"/>
    </source>
</evidence>
<gene>
    <name evidence="2" type="ORF">J6I44_05720</name>
</gene>
<dbReference type="Proteomes" id="UP001207918">
    <property type="component" value="Unassembled WGS sequence"/>
</dbReference>
<protein>
    <recommendedName>
        <fullName evidence="1">DUF5777 domain-containing protein</fullName>
    </recommendedName>
</protein>
<dbReference type="RefSeq" id="WP_265765045.1">
    <property type="nucleotide sequence ID" value="NZ_JAGGJA010000003.1"/>
</dbReference>
<dbReference type="Pfam" id="PF19089">
    <property type="entry name" value="DUF5777"/>
    <property type="match status" value="1"/>
</dbReference>
<evidence type="ECO:0000313" key="3">
    <source>
        <dbReference type="Proteomes" id="UP001207918"/>
    </source>
</evidence>
<keyword evidence="3" id="KW-1185">Reference proteome</keyword>
<organism evidence="2 3">
    <name type="scientific">Fodinibius salsisoli</name>
    <dbReference type="NCBI Taxonomy" id="2820877"/>
    <lineage>
        <taxon>Bacteria</taxon>
        <taxon>Pseudomonadati</taxon>
        <taxon>Balneolota</taxon>
        <taxon>Balneolia</taxon>
        <taxon>Balneolales</taxon>
        <taxon>Balneolaceae</taxon>
        <taxon>Fodinibius</taxon>
    </lineage>
</organism>